<dbReference type="Proteomes" id="UP001500363">
    <property type="component" value="Unassembled WGS sequence"/>
</dbReference>
<feature type="domain" description="Protein kinase" evidence="5">
    <location>
        <begin position="124"/>
        <end position="437"/>
    </location>
</feature>
<organism evidence="6 7">
    <name type="scientific">Kribbella lupini</name>
    <dbReference type="NCBI Taxonomy" id="291602"/>
    <lineage>
        <taxon>Bacteria</taxon>
        <taxon>Bacillati</taxon>
        <taxon>Actinomycetota</taxon>
        <taxon>Actinomycetes</taxon>
        <taxon>Propionibacteriales</taxon>
        <taxon>Kribbellaceae</taxon>
        <taxon>Kribbella</taxon>
    </lineage>
</organism>
<sequence>MSDLPRKALSRTAKLASLPLGAAGRATVGLGKRIGGAPAEAVMAEFQRRTADQLFSVLGELKGGAMKFGQMLSLMESAMPEEFAAPYRATLTKLQDSAPPMPAATVDKILSEELGKRWRSRFSEFDDKPAAAASIGQVHRGVLKDGREVAVKLQYPGAAEALRADLKQLGRFARTFGTLVPGLDMKPLIAELQDRIGEELDYDREAQAQQQYADAFKDHPEFVVPRVVKHSPTVIVSEWIEGRPLSSFITDGTKAERDELGLKYVRFMFSGPRLAGLLHSDPHPGNFRVLADGRLGVVDFGLCARLPDGLPPAMGRLLRISLDGDGDEVLAGLRAEGFVKPRMEIDSQQLMDYLAPFVEPARTETFQFSRAWMREQANRTGDFRSPNAALALRLNMPPSYLLIHRVWIGGIAVLSQLETEAPFRSVLEEFLPGFTDE</sequence>
<evidence type="ECO:0000256" key="2">
    <source>
        <dbReference type="ARBA" id="ARBA00022679"/>
    </source>
</evidence>
<dbReference type="SUPFAM" id="SSF56112">
    <property type="entry name" value="Protein kinase-like (PK-like)"/>
    <property type="match status" value="1"/>
</dbReference>
<protein>
    <submittedName>
        <fullName evidence="6">AarF/ABC1/UbiB kinase family protein</fullName>
    </submittedName>
</protein>
<dbReference type="PROSITE" id="PS50011">
    <property type="entry name" value="PROTEIN_KINASE_DOM"/>
    <property type="match status" value="1"/>
</dbReference>
<evidence type="ECO:0000313" key="7">
    <source>
        <dbReference type="Proteomes" id="UP001500363"/>
    </source>
</evidence>
<evidence type="ECO:0000256" key="3">
    <source>
        <dbReference type="ARBA" id="ARBA00022741"/>
    </source>
</evidence>
<dbReference type="InterPro" id="IPR011009">
    <property type="entry name" value="Kinase-like_dom_sf"/>
</dbReference>
<dbReference type="InterPro" id="IPR034646">
    <property type="entry name" value="ADCK3_dom"/>
</dbReference>
<dbReference type="GO" id="GO:0016301">
    <property type="term" value="F:kinase activity"/>
    <property type="evidence" value="ECO:0007669"/>
    <property type="project" value="UniProtKB-KW"/>
</dbReference>
<dbReference type="Pfam" id="PF03109">
    <property type="entry name" value="ABC1"/>
    <property type="match status" value="1"/>
</dbReference>
<keyword evidence="3" id="KW-0547">Nucleotide-binding</keyword>
<keyword evidence="2" id="KW-0808">Transferase</keyword>
<evidence type="ECO:0000259" key="5">
    <source>
        <dbReference type="PROSITE" id="PS50011"/>
    </source>
</evidence>
<evidence type="ECO:0000256" key="1">
    <source>
        <dbReference type="ARBA" id="ARBA00009670"/>
    </source>
</evidence>
<name>A0ABP4MLG3_9ACTN</name>
<accession>A0ABP4MLG3</accession>
<dbReference type="InterPro" id="IPR051409">
    <property type="entry name" value="Atypical_kinase_ADCK"/>
</dbReference>
<dbReference type="RefSeq" id="WP_344179740.1">
    <property type="nucleotide sequence ID" value="NZ_BAAANC010000003.1"/>
</dbReference>
<dbReference type="CDD" id="cd13970">
    <property type="entry name" value="ABC1_ADCK3"/>
    <property type="match status" value="1"/>
</dbReference>
<keyword evidence="7" id="KW-1185">Reference proteome</keyword>
<dbReference type="EMBL" id="BAAANC010000003">
    <property type="protein sequence ID" value="GAA1546802.1"/>
    <property type="molecule type" value="Genomic_DNA"/>
</dbReference>
<dbReference type="InterPro" id="IPR000719">
    <property type="entry name" value="Prot_kinase_dom"/>
</dbReference>
<gene>
    <name evidence="6" type="ORF">GCM10009741_57950</name>
</gene>
<comment type="caution">
    <text evidence="6">The sequence shown here is derived from an EMBL/GenBank/DDBJ whole genome shotgun (WGS) entry which is preliminary data.</text>
</comment>
<keyword evidence="6" id="KW-0418">Kinase</keyword>
<keyword evidence="4" id="KW-0067">ATP-binding</keyword>
<dbReference type="PANTHER" id="PTHR43851:SF3">
    <property type="entry name" value="COENZYME Q8"/>
    <property type="match status" value="1"/>
</dbReference>
<proteinExistence type="inferred from homology"/>
<reference evidence="7" key="1">
    <citation type="journal article" date="2019" name="Int. J. Syst. Evol. Microbiol.">
        <title>The Global Catalogue of Microorganisms (GCM) 10K type strain sequencing project: providing services to taxonomists for standard genome sequencing and annotation.</title>
        <authorList>
            <consortium name="The Broad Institute Genomics Platform"/>
            <consortium name="The Broad Institute Genome Sequencing Center for Infectious Disease"/>
            <person name="Wu L."/>
            <person name="Ma J."/>
        </authorList>
    </citation>
    <scope>NUCLEOTIDE SEQUENCE [LARGE SCALE GENOMIC DNA]</scope>
    <source>
        <strain evidence="7">JCM 14303</strain>
    </source>
</reference>
<dbReference type="PANTHER" id="PTHR43851">
    <property type="match status" value="1"/>
</dbReference>
<evidence type="ECO:0000313" key="6">
    <source>
        <dbReference type="EMBL" id="GAA1546802.1"/>
    </source>
</evidence>
<dbReference type="InterPro" id="IPR004147">
    <property type="entry name" value="ABC1_dom"/>
</dbReference>
<evidence type="ECO:0000256" key="4">
    <source>
        <dbReference type="ARBA" id="ARBA00022840"/>
    </source>
</evidence>
<comment type="similarity">
    <text evidence="1">Belongs to the protein kinase superfamily. ADCK protein kinase family.</text>
</comment>